<evidence type="ECO:0000313" key="5">
    <source>
        <dbReference type="EMBL" id="CAJ0870239.1"/>
    </source>
</evidence>
<dbReference type="AlphaFoldDB" id="A0AAD2EHX5"/>
<dbReference type="EMBL" id="CATVXE010000008">
    <property type="protein sequence ID" value="CAJ0683326.1"/>
    <property type="molecule type" value="Genomic_DNA"/>
</dbReference>
<dbReference type="Pfam" id="PF13400">
    <property type="entry name" value="Tad"/>
    <property type="match status" value="1"/>
</dbReference>
<accession>A0AAD2EHX5</accession>
<evidence type="ECO:0008006" key="8">
    <source>
        <dbReference type="Google" id="ProtNLM"/>
    </source>
</evidence>
<evidence type="ECO:0000313" key="4">
    <source>
        <dbReference type="EMBL" id="CAJ0683326.1"/>
    </source>
</evidence>
<dbReference type="EMBL" id="CAUDKV010000008">
    <property type="protein sequence ID" value="CAJ0870239.1"/>
    <property type="molecule type" value="Genomic_DNA"/>
</dbReference>
<feature type="domain" description="DUF2134" evidence="2">
    <location>
        <begin position="68"/>
        <end position="147"/>
    </location>
</feature>
<evidence type="ECO:0000313" key="6">
    <source>
        <dbReference type="Proteomes" id="UP001190002"/>
    </source>
</evidence>
<dbReference type="RefSeq" id="WP_315853796.1">
    <property type="nucleotide sequence ID" value="NZ_JAIMCC010000005.1"/>
</dbReference>
<evidence type="ECO:0000256" key="1">
    <source>
        <dbReference type="SAM" id="Phobius"/>
    </source>
</evidence>
<protein>
    <recommendedName>
        <fullName evidence="8">DUF2134 domain-containing protein</fullName>
    </recommendedName>
</protein>
<dbReference type="Proteomes" id="UP001190002">
    <property type="component" value="Unassembled WGS sequence"/>
</dbReference>
<sequence length="575" mass="58286">MNRPAIRRSRIVTLRRMHGAISVMTAAFVATIGLAVLVSIDIGNLFYSQRALQRAADLAAMAAAQRLDVPSAAQLAVQQNGLTVDGNNVKLTVVPGVWDATTGTAPTYFTAQSAVDGNTNAVQVTVSQNVPYFFTIGQRTLQATAIAKNTSIVAFSLGSGLASLDNGLLNQLLGYLLHTNLNLDAASYQGLATTNIRLGDLAVALGAGSMQELLALSPSLGTLFNAMVSVASQSGLAGLSVGGAGASNALSFGSDLNVPINIGDGGASSPGLLQVLALAGNEKAALDATVNVLDLLTTAAQIANSKSAVNVAPVSLNILGLGTVRLSLKIIEPPAIAVGPPGQFLSGPNAGQWKTQARTAQVRLGLGIDANVAGLQFANLPLGLLVAGAQGHAKSTSCAVPRKNSTATISAQPQPASLCIANGADTSVNSVMNCSAAAPAQVVQLPLGPLGGLALVGLKANVSPTSNTGWGDETIAMTQIGLNPQTDTSGKSPPRVATQAVFGSILNSNLNQLTVTLLGIDVSLLARPLLIPALSLIGQTLDAVLSPLLGALGIQLGYADIKLLSLDCDAVELVY</sequence>
<dbReference type="InterPro" id="IPR028087">
    <property type="entry name" value="Tad_N"/>
</dbReference>
<keyword evidence="1" id="KW-0472">Membrane</keyword>
<dbReference type="InterPro" id="IPR018705">
    <property type="entry name" value="DUF2134_membrane"/>
</dbReference>
<reference evidence="4 7" key="1">
    <citation type="submission" date="2023-07" db="EMBL/GenBank/DDBJ databases">
        <authorList>
            <person name="Peeters C."/>
        </authorList>
    </citation>
    <scope>NUCLEOTIDE SEQUENCE</scope>
    <source>
        <strain evidence="5 7">R-77569</strain>
        <strain evidence="4">R-77591</strain>
    </source>
</reference>
<keyword evidence="1" id="KW-0812">Transmembrane</keyword>
<keyword evidence="1" id="KW-1133">Transmembrane helix</keyword>
<evidence type="ECO:0000313" key="7">
    <source>
        <dbReference type="Proteomes" id="UP001190452"/>
    </source>
</evidence>
<feature type="transmembrane region" description="Helical" evidence="1">
    <location>
        <begin position="20"/>
        <end position="40"/>
    </location>
</feature>
<keyword evidence="7" id="KW-1185">Reference proteome</keyword>
<evidence type="ECO:0000259" key="3">
    <source>
        <dbReference type="Pfam" id="PF13400"/>
    </source>
</evidence>
<comment type="caution">
    <text evidence="4">The sequence shown here is derived from an EMBL/GenBank/DDBJ whole genome shotgun (WGS) entry which is preliminary data.</text>
</comment>
<dbReference type="Pfam" id="PF09977">
    <property type="entry name" value="Tad_C"/>
    <property type="match status" value="1"/>
</dbReference>
<proteinExistence type="predicted"/>
<dbReference type="Proteomes" id="UP001190452">
    <property type="component" value="Unassembled WGS sequence"/>
</dbReference>
<organism evidence="4 6">
    <name type="scientific">Ralstonia mannitolilytica</name>
    <dbReference type="NCBI Taxonomy" id="105219"/>
    <lineage>
        <taxon>Bacteria</taxon>
        <taxon>Pseudomonadati</taxon>
        <taxon>Pseudomonadota</taxon>
        <taxon>Betaproteobacteria</taxon>
        <taxon>Burkholderiales</taxon>
        <taxon>Burkholderiaceae</taxon>
        <taxon>Ralstonia</taxon>
    </lineage>
</organism>
<gene>
    <name evidence="5" type="ORF">R77569_02236</name>
    <name evidence="4" type="ORF">R77591_02258</name>
</gene>
<name>A0AAD2EHX5_9RALS</name>
<evidence type="ECO:0000259" key="2">
    <source>
        <dbReference type="Pfam" id="PF09977"/>
    </source>
</evidence>
<feature type="domain" description="Putative Flp pilus-assembly TadG-like N-terminal" evidence="3">
    <location>
        <begin position="19"/>
        <end position="66"/>
    </location>
</feature>